<evidence type="ECO:0000313" key="2">
    <source>
        <dbReference type="Proteomes" id="UP000792457"/>
    </source>
</evidence>
<name>A0A8K0KM47_LADFU</name>
<dbReference type="EMBL" id="KZ309128">
    <property type="protein sequence ID" value="KAG8237147.1"/>
    <property type="molecule type" value="Genomic_DNA"/>
</dbReference>
<dbReference type="PANTHER" id="PTHR16234">
    <property type="entry name" value="SIMILAR TO HYPOTHETICAL PROTEIN FLJ20508"/>
    <property type="match status" value="1"/>
</dbReference>
<sequence length="236" mass="26865">MEPLRKSLLEFFKQLVKHKDVVSGLLDRSLKPIEKIRNFSEQLFYVKRAEIDDMPIGNIPDIKDNLLYKIRQSIEEEIAVVHQIMAEFKSANTELERFELRALKSLENVGDLTVVEDQEILCDGSASCPSFLQMVEWIQDFCRLYHALYIKFSTAVMAIGEDDCFEKIGEHQMESEELKNLTQTQRVAHDGVNLALGHTSAHATRVAFEGLDPGAILWQPAGPLRCFIPPTNVVTF</sequence>
<dbReference type="Pfam" id="PF15011">
    <property type="entry name" value="CA109-like"/>
    <property type="match status" value="1"/>
</dbReference>
<protein>
    <submittedName>
        <fullName evidence="1">Uncharacterized protein</fullName>
    </submittedName>
</protein>
<evidence type="ECO:0000313" key="1">
    <source>
        <dbReference type="EMBL" id="KAG8237147.1"/>
    </source>
</evidence>
<dbReference type="GO" id="GO:0005737">
    <property type="term" value="C:cytoplasm"/>
    <property type="evidence" value="ECO:0007669"/>
    <property type="project" value="TreeGrafter"/>
</dbReference>
<dbReference type="OrthoDB" id="6605214at2759"/>
<keyword evidence="2" id="KW-1185">Reference proteome</keyword>
<reference evidence="1" key="2">
    <citation type="submission" date="2017-10" db="EMBL/GenBank/DDBJ databases">
        <title>Ladona fulva Genome sequencing and assembly.</title>
        <authorList>
            <person name="Murali S."/>
            <person name="Richards S."/>
            <person name="Bandaranaike D."/>
            <person name="Bellair M."/>
            <person name="Blankenburg K."/>
            <person name="Chao H."/>
            <person name="Dinh H."/>
            <person name="Doddapaneni H."/>
            <person name="Dugan-Rocha S."/>
            <person name="Elkadiri S."/>
            <person name="Gnanaolivu R."/>
            <person name="Hernandez B."/>
            <person name="Skinner E."/>
            <person name="Javaid M."/>
            <person name="Lee S."/>
            <person name="Li M."/>
            <person name="Ming W."/>
            <person name="Munidasa M."/>
            <person name="Muniz J."/>
            <person name="Nguyen L."/>
            <person name="Hughes D."/>
            <person name="Osuji N."/>
            <person name="Pu L.-L."/>
            <person name="Puazo M."/>
            <person name="Qu C."/>
            <person name="Quiroz J."/>
            <person name="Raj R."/>
            <person name="Weissenberger G."/>
            <person name="Xin Y."/>
            <person name="Zou X."/>
            <person name="Han Y."/>
            <person name="Worley K."/>
            <person name="Muzny D."/>
            <person name="Gibbs R."/>
        </authorList>
    </citation>
    <scope>NUCLEOTIDE SEQUENCE</scope>
    <source>
        <strain evidence="1">Sampled in the wild</strain>
    </source>
</reference>
<dbReference type="PANTHER" id="PTHR16234:SF5">
    <property type="entry name" value="AFG2-INTERACTING RIBOSOME MATURATION FACTOR"/>
    <property type="match status" value="1"/>
</dbReference>
<proteinExistence type="predicted"/>
<dbReference type="InterPro" id="IPR029159">
    <property type="entry name" value="CA109-like"/>
</dbReference>
<gene>
    <name evidence="1" type="ORF">J437_LFUL011196</name>
</gene>
<reference evidence="1" key="1">
    <citation type="submission" date="2013-04" db="EMBL/GenBank/DDBJ databases">
        <authorList>
            <person name="Qu J."/>
            <person name="Murali S.C."/>
            <person name="Bandaranaike D."/>
            <person name="Bellair M."/>
            <person name="Blankenburg K."/>
            <person name="Chao H."/>
            <person name="Dinh H."/>
            <person name="Doddapaneni H."/>
            <person name="Downs B."/>
            <person name="Dugan-Rocha S."/>
            <person name="Elkadiri S."/>
            <person name="Gnanaolivu R.D."/>
            <person name="Hernandez B."/>
            <person name="Javaid M."/>
            <person name="Jayaseelan J.C."/>
            <person name="Lee S."/>
            <person name="Li M."/>
            <person name="Ming W."/>
            <person name="Munidasa M."/>
            <person name="Muniz J."/>
            <person name="Nguyen L."/>
            <person name="Ongeri F."/>
            <person name="Osuji N."/>
            <person name="Pu L.-L."/>
            <person name="Puazo M."/>
            <person name="Qu C."/>
            <person name="Quiroz J."/>
            <person name="Raj R."/>
            <person name="Weissenberger G."/>
            <person name="Xin Y."/>
            <person name="Zou X."/>
            <person name="Han Y."/>
            <person name="Richards S."/>
            <person name="Worley K."/>
            <person name="Muzny D."/>
            <person name="Gibbs R."/>
        </authorList>
    </citation>
    <scope>NUCLEOTIDE SEQUENCE</scope>
    <source>
        <strain evidence="1">Sampled in the wild</strain>
    </source>
</reference>
<comment type="caution">
    <text evidence="1">The sequence shown here is derived from an EMBL/GenBank/DDBJ whole genome shotgun (WGS) entry which is preliminary data.</text>
</comment>
<dbReference type="GO" id="GO:0005634">
    <property type="term" value="C:nucleus"/>
    <property type="evidence" value="ECO:0007669"/>
    <property type="project" value="TreeGrafter"/>
</dbReference>
<dbReference type="AlphaFoldDB" id="A0A8K0KM47"/>
<organism evidence="1 2">
    <name type="scientific">Ladona fulva</name>
    <name type="common">Scarce chaser dragonfly</name>
    <name type="synonym">Libellula fulva</name>
    <dbReference type="NCBI Taxonomy" id="123851"/>
    <lineage>
        <taxon>Eukaryota</taxon>
        <taxon>Metazoa</taxon>
        <taxon>Ecdysozoa</taxon>
        <taxon>Arthropoda</taxon>
        <taxon>Hexapoda</taxon>
        <taxon>Insecta</taxon>
        <taxon>Pterygota</taxon>
        <taxon>Palaeoptera</taxon>
        <taxon>Odonata</taxon>
        <taxon>Epiprocta</taxon>
        <taxon>Anisoptera</taxon>
        <taxon>Libelluloidea</taxon>
        <taxon>Libellulidae</taxon>
        <taxon>Ladona</taxon>
    </lineage>
</organism>
<dbReference type="Proteomes" id="UP000792457">
    <property type="component" value="Unassembled WGS sequence"/>
</dbReference>
<accession>A0A8K0KM47</accession>